<organism evidence="1">
    <name type="scientific">Bacillus subtilis subsp. natto</name>
    <dbReference type="NCBI Taxonomy" id="86029"/>
    <lineage>
        <taxon>Bacteria</taxon>
        <taxon>Bacillati</taxon>
        <taxon>Bacillota</taxon>
        <taxon>Bacilli</taxon>
        <taxon>Bacillales</taxon>
        <taxon>Bacillaceae</taxon>
        <taxon>Bacillus</taxon>
    </lineage>
</organism>
<proteinExistence type="predicted"/>
<dbReference type="AlphaFoldDB" id="E9RJH5"/>
<reference evidence="1" key="2">
    <citation type="submission" date="2011-02" db="EMBL/GenBank/DDBJ databases">
        <title>Genetic factors for stable replication of pLS32 in Bacillus subtilis.</title>
        <authorList>
            <person name="Itaya M."/>
        </authorList>
    </citation>
    <scope>NUCLEOTIDE SEQUENCE</scope>
    <source>
        <strain evidence="1">IAM 11631</strain>
        <plasmid evidence="1">pLS32</plasmid>
    </source>
</reference>
<geneLocation type="plasmid" evidence="1">
    <name>pLS32</name>
</geneLocation>
<sequence length="55" mass="6713">MDNYKKVRIKNHIPSPKKDALQHPFYIYSIKYVYNDAEHPSEYTERNKNEHPHNI</sequence>
<name>E9RJH5_BACNA</name>
<evidence type="ECO:0000313" key="1">
    <source>
        <dbReference type="EMBL" id="BAJ77070.1"/>
    </source>
</evidence>
<dbReference type="EMBL" id="AB615353">
    <property type="protein sequence ID" value="BAJ77070.1"/>
    <property type="molecule type" value="Genomic_DNA"/>
</dbReference>
<keyword evidence="1" id="KW-0614">Plasmid</keyword>
<accession>E9RJH5</accession>
<reference evidence="1" key="1">
    <citation type="journal article" date="1997" name="Proc. Natl. Acad. Sci. U.S.A.">
        <title>Experimental surgery to create subgenomes of Bacillus subtilis 168.</title>
        <authorList>
            <person name="Itaya M."/>
            <person name="Tanaka T."/>
        </authorList>
    </citation>
    <scope>NUCLEOTIDE SEQUENCE</scope>
    <source>
        <strain evidence="1">IAM 11631</strain>
        <plasmid evidence="1">pLS32</plasmid>
    </source>
</reference>
<protein>
    <submittedName>
        <fullName evidence="1">Uncharacterized protein</fullName>
    </submittedName>
</protein>